<keyword evidence="1" id="KW-0560">Oxidoreductase</keyword>
<gene>
    <name evidence="3" type="ORF">EHUX00137_LOCUS13622</name>
</gene>
<reference evidence="3" key="1">
    <citation type="submission" date="2021-01" db="EMBL/GenBank/DDBJ databases">
        <authorList>
            <person name="Corre E."/>
            <person name="Pelletier E."/>
            <person name="Niang G."/>
            <person name="Scheremetjew M."/>
            <person name="Finn R."/>
            <person name="Kale V."/>
            <person name="Holt S."/>
            <person name="Cochrane G."/>
            <person name="Meng A."/>
            <person name="Brown T."/>
            <person name="Cohen L."/>
        </authorList>
    </citation>
    <scope>NUCLEOTIDE SEQUENCE</scope>
    <source>
        <strain evidence="3">379</strain>
    </source>
</reference>
<dbReference type="PANTHER" id="PTHR43157">
    <property type="entry name" value="PHOSPHATIDYLINOSITOL-GLYCAN BIOSYNTHESIS CLASS F PROTEIN-RELATED"/>
    <property type="match status" value="1"/>
</dbReference>
<name>A0A6U8WH78_EMIHU</name>
<dbReference type="Gene3D" id="3.40.50.720">
    <property type="entry name" value="NAD(P)-binding Rossmann-like Domain"/>
    <property type="match status" value="1"/>
</dbReference>
<protein>
    <submittedName>
        <fullName evidence="3">Uncharacterized protein</fullName>
    </submittedName>
</protein>
<feature type="compositionally biased region" description="Basic and acidic residues" evidence="2">
    <location>
        <begin position="347"/>
        <end position="358"/>
    </location>
</feature>
<dbReference type="AlphaFoldDB" id="A0A6U8WH78"/>
<evidence type="ECO:0000313" key="3">
    <source>
        <dbReference type="EMBL" id="CAE0543412.1"/>
    </source>
</evidence>
<dbReference type="PRINTS" id="PR00081">
    <property type="entry name" value="GDHRDH"/>
</dbReference>
<accession>A0A6U8WH78</accession>
<dbReference type="InterPro" id="IPR036291">
    <property type="entry name" value="NAD(P)-bd_dom_sf"/>
</dbReference>
<organism evidence="3">
    <name type="scientific">Emiliania huxleyi</name>
    <name type="common">Coccolithophore</name>
    <name type="synonym">Pontosphaera huxleyi</name>
    <dbReference type="NCBI Taxonomy" id="2903"/>
    <lineage>
        <taxon>Eukaryota</taxon>
        <taxon>Haptista</taxon>
        <taxon>Haptophyta</taxon>
        <taxon>Prymnesiophyceae</taxon>
        <taxon>Isochrysidales</taxon>
        <taxon>Noelaerhabdaceae</taxon>
        <taxon>Emiliania</taxon>
    </lineage>
</organism>
<proteinExistence type="predicted"/>
<evidence type="ECO:0000256" key="1">
    <source>
        <dbReference type="ARBA" id="ARBA00023002"/>
    </source>
</evidence>
<feature type="compositionally biased region" description="Polar residues" evidence="2">
    <location>
        <begin position="361"/>
        <end position="370"/>
    </location>
</feature>
<dbReference type="Pfam" id="PF00106">
    <property type="entry name" value="adh_short"/>
    <property type="match status" value="1"/>
</dbReference>
<sequence>MLSARRAAGLVAASVPAVVVGGSSWYREKHRPELPPHTLRDLSGEVVVVTGATSGIGKAVAGKLAGLGATVVVGSRDQGRGEAARRGILASVGGTLPAPRCEVLPLDLSDLGSVRTFADECRRRHAGNISVVVAVAAEIVYEEGRQAASGADLSFATNQLGLQALLAELEPELGSSPRRGASGLRANRRVVIVGSRLEARGSVDPEVVHSTGGARLNKGWAGRDAMLRYADTKLCNMLLAAALAERWRGKAVDVLAVTPGMVHTGLWRHFPQWYQALTYPVRALALRSADDAAQGVVFAAAAIEADGKSGAYLSDGLEVEPSQGAKDGKAAARLYEVCGELIAADRSPRRGRREDPCRRVSMQTEQTVRL</sequence>
<dbReference type="InterPro" id="IPR002347">
    <property type="entry name" value="SDR_fam"/>
</dbReference>
<dbReference type="GO" id="GO:0016491">
    <property type="term" value="F:oxidoreductase activity"/>
    <property type="evidence" value="ECO:0007669"/>
    <property type="project" value="UniProtKB-KW"/>
</dbReference>
<dbReference type="EMBL" id="HBIR01018107">
    <property type="protein sequence ID" value="CAE0543412.1"/>
    <property type="molecule type" value="Transcribed_RNA"/>
</dbReference>
<dbReference type="PANTHER" id="PTHR43157:SF31">
    <property type="entry name" value="PHOSPHATIDYLINOSITOL-GLYCAN BIOSYNTHESIS CLASS F PROTEIN"/>
    <property type="match status" value="1"/>
</dbReference>
<evidence type="ECO:0000256" key="2">
    <source>
        <dbReference type="SAM" id="MobiDB-lite"/>
    </source>
</evidence>
<feature type="region of interest" description="Disordered" evidence="2">
    <location>
        <begin position="347"/>
        <end position="370"/>
    </location>
</feature>
<dbReference type="SUPFAM" id="SSF51735">
    <property type="entry name" value="NAD(P)-binding Rossmann-fold domains"/>
    <property type="match status" value="1"/>
</dbReference>